<dbReference type="RefSeq" id="XP_001553391.2">
    <property type="nucleotide sequence ID" value="XM_001553341.2"/>
</dbReference>
<dbReference type="GO" id="GO:0016491">
    <property type="term" value="F:oxidoreductase activity"/>
    <property type="evidence" value="ECO:0007669"/>
    <property type="project" value="UniProtKB-KW"/>
</dbReference>
<dbReference type="SUPFAM" id="SSF51735">
    <property type="entry name" value="NAD(P)-binding Rossmann-fold domains"/>
    <property type="match status" value="1"/>
</dbReference>
<dbReference type="VEuPathDB" id="FungiDB:Bcin16g01870"/>
<accession>A0A384K6D2</accession>
<dbReference type="GeneID" id="5433922"/>
<reference evidence="3 4" key="3">
    <citation type="journal article" date="2017" name="Mol. Plant Pathol.">
        <title>A gapless genome sequence of the fungus Botrytis cinerea.</title>
        <authorList>
            <person name="Van Kan J.A."/>
            <person name="Stassen J.H."/>
            <person name="Mosbach A."/>
            <person name="Van Der Lee T.A."/>
            <person name="Faino L."/>
            <person name="Farmer A.D."/>
            <person name="Papasotiriou D.G."/>
            <person name="Zhou S."/>
            <person name="Seidl M.F."/>
            <person name="Cottam E."/>
            <person name="Edel D."/>
            <person name="Hahn M."/>
            <person name="Schwartz D.C."/>
            <person name="Dietrich R.A."/>
            <person name="Widdison S."/>
            <person name="Scalliet G."/>
        </authorList>
    </citation>
    <scope>NUCLEOTIDE SEQUENCE [LARGE SCALE GENOMIC DNA]</scope>
    <source>
        <strain evidence="3 4">B05.10</strain>
    </source>
</reference>
<proteinExistence type="inferred from homology"/>
<dbReference type="Gene3D" id="3.40.50.720">
    <property type="entry name" value="NAD(P)-binding Rossmann-like Domain"/>
    <property type="match status" value="1"/>
</dbReference>
<organism evidence="3 4">
    <name type="scientific">Botryotinia fuckeliana (strain B05.10)</name>
    <name type="common">Noble rot fungus</name>
    <name type="synonym">Botrytis cinerea</name>
    <dbReference type="NCBI Taxonomy" id="332648"/>
    <lineage>
        <taxon>Eukaryota</taxon>
        <taxon>Fungi</taxon>
        <taxon>Dikarya</taxon>
        <taxon>Ascomycota</taxon>
        <taxon>Pezizomycotina</taxon>
        <taxon>Leotiomycetes</taxon>
        <taxon>Helotiales</taxon>
        <taxon>Sclerotiniaceae</taxon>
        <taxon>Botrytis</taxon>
    </lineage>
</organism>
<evidence type="ECO:0000256" key="2">
    <source>
        <dbReference type="ARBA" id="ARBA00023002"/>
    </source>
</evidence>
<keyword evidence="2" id="KW-0560">Oxidoreductase</keyword>
<dbReference type="Proteomes" id="UP000001798">
    <property type="component" value="Chromosome 16"/>
</dbReference>
<dbReference type="InterPro" id="IPR036291">
    <property type="entry name" value="NAD(P)-bd_dom_sf"/>
</dbReference>
<protein>
    <submittedName>
        <fullName evidence="3">Uncharacterized protein</fullName>
    </submittedName>
</protein>
<reference evidence="3 4" key="1">
    <citation type="journal article" date="2011" name="PLoS Genet.">
        <title>Genomic analysis of the necrotrophic fungal pathogens Sclerotinia sclerotiorum and Botrytis cinerea.</title>
        <authorList>
            <person name="Amselem J."/>
            <person name="Cuomo C.A."/>
            <person name="van Kan J.A."/>
            <person name="Viaud M."/>
            <person name="Benito E.P."/>
            <person name="Couloux A."/>
            <person name="Coutinho P.M."/>
            <person name="de Vries R.P."/>
            <person name="Dyer P.S."/>
            <person name="Fillinger S."/>
            <person name="Fournier E."/>
            <person name="Gout L."/>
            <person name="Hahn M."/>
            <person name="Kohn L."/>
            <person name="Lapalu N."/>
            <person name="Plummer K.M."/>
            <person name="Pradier J.M."/>
            <person name="Quevillon E."/>
            <person name="Sharon A."/>
            <person name="Simon A."/>
            <person name="ten Have A."/>
            <person name="Tudzynski B."/>
            <person name="Tudzynski P."/>
            <person name="Wincker P."/>
            <person name="Andrew M."/>
            <person name="Anthouard V."/>
            <person name="Beever R.E."/>
            <person name="Beffa R."/>
            <person name="Benoit I."/>
            <person name="Bouzid O."/>
            <person name="Brault B."/>
            <person name="Chen Z."/>
            <person name="Choquer M."/>
            <person name="Collemare J."/>
            <person name="Cotton P."/>
            <person name="Danchin E.G."/>
            <person name="Da Silva C."/>
            <person name="Gautier A."/>
            <person name="Giraud C."/>
            <person name="Giraud T."/>
            <person name="Gonzalez C."/>
            <person name="Grossetete S."/>
            <person name="Guldener U."/>
            <person name="Henrissat B."/>
            <person name="Howlett B.J."/>
            <person name="Kodira C."/>
            <person name="Kretschmer M."/>
            <person name="Lappartient A."/>
            <person name="Leroch M."/>
            <person name="Levis C."/>
            <person name="Mauceli E."/>
            <person name="Neuveglise C."/>
            <person name="Oeser B."/>
            <person name="Pearson M."/>
            <person name="Poulain J."/>
            <person name="Poussereau N."/>
            <person name="Quesneville H."/>
            <person name="Rascle C."/>
            <person name="Schumacher J."/>
            <person name="Segurens B."/>
            <person name="Sexton A."/>
            <person name="Silva E."/>
            <person name="Sirven C."/>
            <person name="Soanes D.M."/>
            <person name="Talbot N.J."/>
            <person name="Templeton M."/>
            <person name="Yandava C."/>
            <person name="Yarden O."/>
            <person name="Zeng Q."/>
            <person name="Rollins J.A."/>
            <person name="Lebrun M.H."/>
            <person name="Dickman M."/>
        </authorList>
    </citation>
    <scope>NUCLEOTIDE SEQUENCE [LARGE SCALE GENOMIC DNA]</scope>
    <source>
        <strain evidence="3 4">B05.10</strain>
    </source>
</reference>
<comment type="similarity">
    <text evidence="1">Belongs to the short-chain dehydrogenases/reductases (SDR) family.</text>
</comment>
<dbReference type="OrthoDB" id="5336600at2759"/>
<dbReference type="Pfam" id="PF00106">
    <property type="entry name" value="adh_short"/>
    <property type="match status" value="1"/>
</dbReference>
<keyword evidence="4" id="KW-1185">Reference proteome</keyword>
<sequence>MRLVCAKLRFNTRSFSKTPIKMATKTVLILGSGPRIGEAVSEKFAAEGYKVAIVSRKGTDSVNEKGYLSLSADFANTDPSILASVFDKFKSEFSTAPSVVIYNAGSITPPPDAESALSIPSARVANDLNVNVVTPFIAAQEAIKGWETLPEESKKVFIYTGNICNVAVLPVPLLLNGGMGKAATAYWLGVADGAYTAKGYRFIYADQRQADGKIAGQAVNGPAHADFYSQLAASGAENVPWHATFVKDQGYTKF</sequence>
<dbReference type="EMBL" id="CP009820">
    <property type="protein sequence ID" value="ATZ58390.1"/>
    <property type="molecule type" value="Genomic_DNA"/>
</dbReference>
<dbReference type="PANTHER" id="PTHR43669">
    <property type="entry name" value="5-KETO-D-GLUCONATE 5-REDUCTASE"/>
    <property type="match status" value="1"/>
</dbReference>
<dbReference type="InterPro" id="IPR002347">
    <property type="entry name" value="SDR_fam"/>
</dbReference>
<dbReference type="KEGG" id="bfu:BCIN_16g01870"/>
<evidence type="ECO:0000256" key="1">
    <source>
        <dbReference type="ARBA" id="ARBA00006484"/>
    </source>
</evidence>
<evidence type="ECO:0000313" key="3">
    <source>
        <dbReference type="EMBL" id="ATZ58390.1"/>
    </source>
</evidence>
<name>A0A384K6D2_BOTFB</name>
<reference evidence="3 4" key="2">
    <citation type="journal article" date="2012" name="Eukaryot. Cell">
        <title>Genome update of Botrytis cinerea strains B05.10 and T4.</title>
        <authorList>
            <person name="Staats M."/>
            <person name="van Kan J.A."/>
        </authorList>
    </citation>
    <scope>NUCLEOTIDE SEQUENCE [LARGE SCALE GENOMIC DNA]</scope>
    <source>
        <strain evidence="3 4">B05.10</strain>
    </source>
</reference>
<dbReference type="PANTHER" id="PTHR43669:SF4">
    <property type="entry name" value="SHORT-CHAIN DEHYDROGENASE"/>
    <property type="match status" value="1"/>
</dbReference>
<dbReference type="AlphaFoldDB" id="A0A384K6D2"/>
<evidence type="ECO:0000313" key="4">
    <source>
        <dbReference type="Proteomes" id="UP000001798"/>
    </source>
</evidence>
<gene>
    <name evidence="3" type="ORF">BCIN_16g01870</name>
</gene>